<dbReference type="EC" id="2.3.-.-" evidence="4"/>
<dbReference type="EMBL" id="JBHSAY010000020">
    <property type="protein sequence ID" value="MFC4135068.1"/>
    <property type="molecule type" value="Genomic_DNA"/>
</dbReference>
<keyword evidence="1 4" id="KW-0808">Transferase</keyword>
<evidence type="ECO:0000313" key="4">
    <source>
        <dbReference type="EMBL" id="MFC4135068.1"/>
    </source>
</evidence>
<comment type="caution">
    <text evidence="4">The sequence shown here is derived from an EMBL/GenBank/DDBJ whole genome shotgun (WGS) entry which is preliminary data.</text>
</comment>
<keyword evidence="2 4" id="KW-0012">Acyltransferase</keyword>
<dbReference type="InterPro" id="IPR000182">
    <property type="entry name" value="GNAT_dom"/>
</dbReference>
<dbReference type="Gene3D" id="3.40.630.30">
    <property type="match status" value="1"/>
</dbReference>
<protein>
    <submittedName>
        <fullName evidence="4">GNAT family N-acetyltransferase</fullName>
        <ecNumber evidence="4">2.3.-.-</ecNumber>
    </submittedName>
</protein>
<sequence length="300" mass="32874">MIQVTYRPATMADAAALARLRTAVHEESGHGRPAAEVDVVREFTEYATPDSVLLAEAGGDLVGWAYAETAGDPGRRFLPGGVLPAHRGRGIGRRLLSWQLDRFGPAGQPIIGCRSTDLATEALLRRFGLRPQRSFLWMTRDVALPTLTATTGLTVAAYRPGDEHALWVAHQEGFADHYGFHPTPFEEWADRFPRDKRFRPDLSFAAWDGDELVAFALCYQLSLADEKPRTVVIEQVATRTRWRGRGAAGALLAAVIDAARAAGVPELALNVDGANPTGAVRIYERAGFVEAFRRVQFARP</sequence>
<evidence type="ECO:0000256" key="2">
    <source>
        <dbReference type="ARBA" id="ARBA00023315"/>
    </source>
</evidence>
<dbReference type="Proteomes" id="UP001595816">
    <property type="component" value="Unassembled WGS sequence"/>
</dbReference>
<feature type="domain" description="N-acetyltransferase" evidence="3">
    <location>
        <begin position="153"/>
        <end position="300"/>
    </location>
</feature>
<dbReference type="SUPFAM" id="SSF55729">
    <property type="entry name" value="Acyl-CoA N-acyltransferases (Nat)"/>
    <property type="match status" value="1"/>
</dbReference>
<evidence type="ECO:0000256" key="1">
    <source>
        <dbReference type="ARBA" id="ARBA00022679"/>
    </source>
</evidence>
<keyword evidence="5" id="KW-1185">Reference proteome</keyword>
<dbReference type="InterPro" id="IPR050832">
    <property type="entry name" value="Bact_Acetyltransf"/>
</dbReference>
<reference evidence="5" key="1">
    <citation type="journal article" date="2019" name="Int. J. Syst. Evol. Microbiol.">
        <title>The Global Catalogue of Microorganisms (GCM) 10K type strain sequencing project: providing services to taxonomists for standard genome sequencing and annotation.</title>
        <authorList>
            <consortium name="The Broad Institute Genomics Platform"/>
            <consortium name="The Broad Institute Genome Sequencing Center for Infectious Disease"/>
            <person name="Wu L."/>
            <person name="Ma J."/>
        </authorList>
    </citation>
    <scope>NUCLEOTIDE SEQUENCE [LARGE SCALE GENOMIC DNA]</scope>
    <source>
        <strain evidence="5">CGMCC 4.7289</strain>
    </source>
</reference>
<dbReference type="InterPro" id="IPR016181">
    <property type="entry name" value="Acyl_CoA_acyltransferase"/>
</dbReference>
<organism evidence="4 5">
    <name type="scientific">Hamadaea flava</name>
    <dbReference type="NCBI Taxonomy" id="1742688"/>
    <lineage>
        <taxon>Bacteria</taxon>
        <taxon>Bacillati</taxon>
        <taxon>Actinomycetota</taxon>
        <taxon>Actinomycetes</taxon>
        <taxon>Micromonosporales</taxon>
        <taxon>Micromonosporaceae</taxon>
        <taxon>Hamadaea</taxon>
    </lineage>
</organism>
<dbReference type="CDD" id="cd04301">
    <property type="entry name" value="NAT_SF"/>
    <property type="match status" value="1"/>
</dbReference>
<gene>
    <name evidence="4" type="ORF">ACFOZ4_31035</name>
</gene>
<name>A0ABV8LXE5_9ACTN</name>
<evidence type="ECO:0000313" key="5">
    <source>
        <dbReference type="Proteomes" id="UP001595816"/>
    </source>
</evidence>
<dbReference type="PANTHER" id="PTHR43877">
    <property type="entry name" value="AMINOALKYLPHOSPHONATE N-ACETYLTRANSFERASE-RELATED-RELATED"/>
    <property type="match status" value="1"/>
</dbReference>
<dbReference type="RefSeq" id="WP_253762911.1">
    <property type="nucleotide sequence ID" value="NZ_JAMZDZ010000001.1"/>
</dbReference>
<dbReference type="Pfam" id="PF00583">
    <property type="entry name" value="Acetyltransf_1"/>
    <property type="match status" value="2"/>
</dbReference>
<dbReference type="PANTHER" id="PTHR43877:SF2">
    <property type="entry name" value="AMINOALKYLPHOSPHONATE N-ACETYLTRANSFERASE-RELATED"/>
    <property type="match status" value="1"/>
</dbReference>
<proteinExistence type="predicted"/>
<dbReference type="GO" id="GO:0016746">
    <property type="term" value="F:acyltransferase activity"/>
    <property type="evidence" value="ECO:0007669"/>
    <property type="project" value="UniProtKB-KW"/>
</dbReference>
<feature type="domain" description="N-acetyltransferase" evidence="3">
    <location>
        <begin position="4"/>
        <end position="150"/>
    </location>
</feature>
<evidence type="ECO:0000259" key="3">
    <source>
        <dbReference type="PROSITE" id="PS51186"/>
    </source>
</evidence>
<dbReference type="PROSITE" id="PS51186">
    <property type="entry name" value="GNAT"/>
    <property type="match status" value="2"/>
</dbReference>
<accession>A0ABV8LXE5</accession>